<accession>A0A8R7PGD2</accession>
<proteinExistence type="predicted"/>
<keyword evidence="3" id="KW-1185">Reference proteome</keyword>
<feature type="compositionally biased region" description="Gly residues" evidence="1">
    <location>
        <begin position="204"/>
        <end position="218"/>
    </location>
</feature>
<organism evidence="2 3">
    <name type="scientific">Triticum urartu</name>
    <name type="common">Red wild einkorn</name>
    <name type="synonym">Crithodium urartu</name>
    <dbReference type="NCBI Taxonomy" id="4572"/>
    <lineage>
        <taxon>Eukaryota</taxon>
        <taxon>Viridiplantae</taxon>
        <taxon>Streptophyta</taxon>
        <taxon>Embryophyta</taxon>
        <taxon>Tracheophyta</taxon>
        <taxon>Spermatophyta</taxon>
        <taxon>Magnoliopsida</taxon>
        <taxon>Liliopsida</taxon>
        <taxon>Poales</taxon>
        <taxon>Poaceae</taxon>
        <taxon>BOP clade</taxon>
        <taxon>Pooideae</taxon>
        <taxon>Triticodae</taxon>
        <taxon>Triticeae</taxon>
        <taxon>Triticinae</taxon>
        <taxon>Triticum</taxon>
    </lineage>
</organism>
<reference evidence="2" key="3">
    <citation type="submission" date="2022-06" db="UniProtKB">
        <authorList>
            <consortium name="EnsemblPlants"/>
        </authorList>
    </citation>
    <scope>IDENTIFICATION</scope>
</reference>
<dbReference type="EnsemblPlants" id="TuG1812S0000870300.01.T01">
    <property type="protein sequence ID" value="TuG1812S0000870300.01.T01"/>
    <property type="gene ID" value="TuG1812S0000870300.01"/>
</dbReference>
<protein>
    <submittedName>
        <fullName evidence="2">Uncharacterized protein</fullName>
    </submittedName>
</protein>
<dbReference type="Gramene" id="TuG1812S0000870300.01.T01">
    <property type="protein sequence ID" value="TuG1812S0000870300.01.T01"/>
    <property type="gene ID" value="TuG1812S0000870300.01"/>
</dbReference>
<dbReference type="Proteomes" id="UP000015106">
    <property type="component" value="Chromosome 2"/>
</dbReference>
<dbReference type="AlphaFoldDB" id="A0A8R7PGD2"/>
<reference evidence="3" key="1">
    <citation type="journal article" date="2013" name="Nature">
        <title>Draft genome of the wheat A-genome progenitor Triticum urartu.</title>
        <authorList>
            <person name="Ling H.Q."/>
            <person name="Zhao S."/>
            <person name="Liu D."/>
            <person name="Wang J."/>
            <person name="Sun H."/>
            <person name="Zhang C."/>
            <person name="Fan H."/>
            <person name="Li D."/>
            <person name="Dong L."/>
            <person name="Tao Y."/>
            <person name="Gao C."/>
            <person name="Wu H."/>
            <person name="Li Y."/>
            <person name="Cui Y."/>
            <person name="Guo X."/>
            <person name="Zheng S."/>
            <person name="Wang B."/>
            <person name="Yu K."/>
            <person name="Liang Q."/>
            <person name="Yang W."/>
            <person name="Lou X."/>
            <person name="Chen J."/>
            <person name="Feng M."/>
            <person name="Jian J."/>
            <person name="Zhang X."/>
            <person name="Luo G."/>
            <person name="Jiang Y."/>
            <person name="Liu J."/>
            <person name="Wang Z."/>
            <person name="Sha Y."/>
            <person name="Zhang B."/>
            <person name="Wu H."/>
            <person name="Tang D."/>
            <person name="Shen Q."/>
            <person name="Xue P."/>
            <person name="Zou S."/>
            <person name="Wang X."/>
            <person name="Liu X."/>
            <person name="Wang F."/>
            <person name="Yang Y."/>
            <person name="An X."/>
            <person name="Dong Z."/>
            <person name="Zhang K."/>
            <person name="Zhang X."/>
            <person name="Luo M.C."/>
            <person name="Dvorak J."/>
            <person name="Tong Y."/>
            <person name="Wang J."/>
            <person name="Yang H."/>
            <person name="Li Z."/>
            <person name="Wang D."/>
            <person name="Zhang A."/>
            <person name="Wang J."/>
        </authorList>
    </citation>
    <scope>NUCLEOTIDE SEQUENCE</scope>
    <source>
        <strain evidence="3">cv. G1812</strain>
    </source>
</reference>
<evidence type="ECO:0000256" key="1">
    <source>
        <dbReference type="SAM" id="MobiDB-lite"/>
    </source>
</evidence>
<evidence type="ECO:0000313" key="2">
    <source>
        <dbReference type="EnsemblPlants" id="TuG1812G0200003874.01.T01"/>
    </source>
</evidence>
<evidence type="ECO:0000313" key="3">
    <source>
        <dbReference type="Proteomes" id="UP000015106"/>
    </source>
</evidence>
<sequence length="288" mass="30788">MRWESWTALNHGFAPFISHGASGHTPTSHRPLIIPLLKTKFNSTGLITKPGHPEFQTRSITARPSPLTTDQPILEKSTLHHGQQDVEHRRGGPGRRRGGRRGAGAGAVRGGLLLERGAGVPAAPRRGAHGGGLLAGALGRADLPRRLRRRHRPLRGGARALRPQGVPLRRAPRRLLGQAQPHHAQQTGQRRRDAVPVGHLLLHGGAGAAGQGVAGGEAAGVEGEDRDGGPPGEEVLPRRGLPPAVPGEGRPVRQEALLRSHPLLRLSLKVKEHCPSLRPPLQLAKHRH</sequence>
<reference evidence="2" key="2">
    <citation type="submission" date="2018-03" db="EMBL/GenBank/DDBJ databases">
        <title>The Triticum urartu genome reveals the dynamic nature of wheat genome evolution.</title>
        <authorList>
            <person name="Ling H."/>
            <person name="Ma B."/>
            <person name="Shi X."/>
            <person name="Liu H."/>
            <person name="Dong L."/>
            <person name="Sun H."/>
            <person name="Cao Y."/>
            <person name="Gao Q."/>
            <person name="Zheng S."/>
            <person name="Li Y."/>
            <person name="Yu Y."/>
            <person name="Du H."/>
            <person name="Qi M."/>
            <person name="Li Y."/>
            <person name="Yu H."/>
            <person name="Cui Y."/>
            <person name="Wang N."/>
            <person name="Chen C."/>
            <person name="Wu H."/>
            <person name="Zhao Y."/>
            <person name="Zhang J."/>
            <person name="Li Y."/>
            <person name="Zhou W."/>
            <person name="Zhang B."/>
            <person name="Hu W."/>
            <person name="Eijk M."/>
            <person name="Tang J."/>
            <person name="Witsenboer H."/>
            <person name="Zhao S."/>
            <person name="Li Z."/>
            <person name="Zhang A."/>
            <person name="Wang D."/>
            <person name="Liang C."/>
        </authorList>
    </citation>
    <scope>NUCLEOTIDE SEQUENCE [LARGE SCALE GENOMIC DNA]</scope>
    <source>
        <strain evidence="2">cv. G1812</strain>
    </source>
</reference>
<feature type="region of interest" description="Disordered" evidence="1">
    <location>
        <begin position="47"/>
        <end position="106"/>
    </location>
</feature>
<name>A0A8R7PGD2_TRIUA</name>
<dbReference type="EnsemblPlants" id="TuG1812G0200003874.01.T01">
    <property type="protein sequence ID" value="TuG1812G0200003874.01.T01"/>
    <property type="gene ID" value="TuG1812G0200003874.01"/>
</dbReference>
<feature type="compositionally biased region" description="Polar residues" evidence="1">
    <location>
        <begin position="56"/>
        <end position="71"/>
    </location>
</feature>
<feature type="compositionally biased region" description="Basic residues" evidence="1">
    <location>
        <begin position="91"/>
        <end position="100"/>
    </location>
</feature>
<dbReference type="Gramene" id="TuG1812G0200003874.01.T01">
    <property type="protein sequence ID" value="TuG1812G0200003874.01.T01"/>
    <property type="gene ID" value="TuG1812G0200003874.01"/>
</dbReference>
<feature type="region of interest" description="Disordered" evidence="1">
    <location>
        <begin position="202"/>
        <end position="253"/>
    </location>
</feature>